<gene>
    <name evidence="1" type="ORF">NCER_100075</name>
</gene>
<dbReference type="OMA" id="HRFNYNN"/>
<evidence type="ECO:0000313" key="2">
    <source>
        <dbReference type="Proteomes" id="UP000009082"/>
    </source>
</evidence>
<reference evidence="2" key="1">
    <citation type="journal article" date="2009" name="PLoS Pathog.">
        <title>Genomic analyses of the microsporidian Nosema ceranae, an emergent pathogen of honey bees.</title>
        <authorList>
            <person name="Cornman R.S."/>
            <person name="Chen Y.P."/>
            <person name="Schatz M.C."/>
            <person name="Street C."/>
            <person name="Zhao Y."/>
            <person name="Desany B."/>
            <person name="Egholm M."/>
            <person name="Hutchison S."/>
            <person name="Pettis J.S."/>
            <person name="Lipkin W.I."/>
            <person name="Evans J.D."/>
        </authorList>
    </citation>
    <scope>NUCLEOTIDE SEQUENCE [LARGE SCALE GENOMIC DNA]</scope>
    <source>
        <strain evidence="2">BRL01</strain>
    </source>
</reference>
<dbReference type="EMBL" id="ACOL01000002">
    <property type="protein sequence ID" value="EEQ83141.1"/>
    <property type="molecule type" value="Genomic_DNA"/>
</dbReference>
<dbReference type="InParanoid" id="C4V6N6"/>
<name>C4V6N6_VAIC1</name>
<evidence type="ECO:0000313" key="1">
    <source>
        <dbReference type="EMBL" id="EEQ83141.1"/>
    </source>
</evidence>
<dbReference type="HOGENOM" id="CLU_652275_0_0_1"/>
<dbReference type="VEuPathDB" id="MicrosporidiaDB:NCER_100075"/>
<dbReference type="KEGG" id="nce:NCER_100075"/>
<proteinExistence type="predicted"/>
<dbReference type="AlphaFoldDB" id="C4V6N6"/>
<protein>
    <submittedName>
        <fullName evidence="1">Uncharacterized protein</fullName>
    </submittedName>
</protein>
<dbReference type="OrthoDB" id="2199341at2759"/>
<accession>C4V6N6</accession>
<sequence>MTECVILTSILKYNKNYIDNILKNSLFDNVLCRYISLEIIINYFYLCDYNPQLINFLIKDLNFNDLIIDYIELYIENYLSKLNYENIGIIKKRSLYQITLNHICPVSLFRKNMKDLYQFSKNLNIVSRKDLENTLVSLNIDSSGLQNLKYRQVTVNNTNLISLCGRVYKIKEEHCLKSCFMVCKNKLCIDKTYVLMLFDVNYLITESKKTFTHVVSDRQKTCLNCKGYLEENIEYRTYMIEYKYILSASNFYVYIKTKLSLNENGCYFGTFERNNNGKLLFNVTKEYVIQTDCIHYMMTDVCKINIELQLLSITSAIFKRIKANCDLQDTILFIILNILSIHNTRILIFTSDPQYVKNFAVHLMKIKNLQKNIYYDMKSFKDKNGLCIRDYNDTKIFKIDLIFHMPISNLVDYSYSSCTDDFSVISKSKNLTEDDHRNIQELFIKFRKEFKRIIEPERLLNMLAHVYSSIHEYQDDASQINDFILKHFVDKLL</sequence>
<organism evidence="2">
    <name type="scientific">Vairimorpha ceranae (strain BRL01)</name>
    <name type="common">Microsporidian parasite</name>
    <name type="synonym">Nosema ceranae</name>
    <dbReference type="NCBI Taxonomy" id="578460"/>
    <lineage>
        <taxon>Eukaryota</taxon>
        <taxon>Fungi</taxon>
        <taxon>Fungi incertae sedis</taxon>
        <taxon>Microsporidia</taxon>
        <taxon>Nosematidae</taxon>
        <taxon>Vairimorpha</taxon>
    </lineage>
</organism>
<dbReference type="Proteomes" id="UP000009082">
    <property type="component" value="Unassembled WGS sequence"/>
</dbReference>